<feature type="domain" description="DUF7651" evidence="4">
    <location>
        <begin position="2"/>
        <end position="166"/>
    </location>
</feature>
<dbReference type="Gramene" id="ESW16215">
    <property type="protein sequence ID" value="ESW16215"/>
    <property type="gene ID" value="PHAVU_007G138000g"/>
</dbReference>
<evidence type="ECO:0000259" key="3">
    <source>
        <dbReference type="Pfam" id="PF23320"/>
    </source>
</evidence>
<dbReference type="STRING" id="3885.V7BF95"/>
<accession>V7BF95</accession>
<protein>
    <recommendedName>
        <fullName evidence="7">Polycomb protein VEFS-Box domain-containing protein</fullName>
    </recommendedName>
</protein>
<keyword evidence="2" id="KW-0804">Transcription</keyword>
<proteinExistence type="predicted"/>
<dbReference type="PANTHER" id="PTHR22597:SF22">
    <property type="entry name" value="POLYCOMB GROUP PROTEIN EMBRYONIC FLOWER 2-RELATED"/>
    <property type="match status" value="1"/>
</dbReference>
<dbReference type="InterPro" id="IPR057540">
    <property type="entry name" value="Znf_SUZ12"/>
</dbReference>
<dbReference type="OrthoDB" id="1429006at2759"/>
<dbReference type="eggNOG" id="KOG2350">
    <property type="taxonomic scope" value="Eukaryota"/>
</dbReference>
<dbReference type="PANTHER" id="PTHR22597">
    <property type="entry name" value="POLYCOMB GROUP PROTEIN"/>
    <property type="match status" value="1"/>
</dbReference>
<dbReference type="Pfam" id="PF24663">
    <property type="entry name" value="DUF7651"/>
    <property type="match status" value="1"/>
</dbReference>
<evidence type="ECO:0000256" key="1">
    <source>
        <dbReference type="ARBA" id="ARBA00023015"/>
    </source>
</evidence>
<sequence>EEKYHVGRIFTFQGPCGTDLHGNHSVLVKFMLPQQEKLAVETNYDKYFLCILASAKNPISLSKLNESTMPVEVASNESLGGERSLLGKVSLKFLYEILKMSSDCPLQGRTEIQFSTEFRACNLKYCLQQYSRTKNRTISIRSSDDSEVEGKLKNVQISTRFEEFGAAREPPPCRRRKRNEEASSSSSLPHIDWLLGNVLFHYRYYQDKLKKTEVTENFTCAICLVQCVNYQGLKHHLIASHELFSFEFSESEEFPTVSLSVKNPNWKQQLIDPKLDTFMHW</sequence>
<feature type="non-terminal residue" evidence="5">
    <location>
        <position position="1"/>
    </location>
</feature>
<dbReference type="GO" id="GO:0005634">
    <property type="term" value="C:nucleus"/>
    <property type="evidence" value="ECO:0007669"/>
    <property type="project" value="UniProtKB-ARBA"/>
</dbReference>
<gene>
    <name evidence="5" type="ORF">PHAVU_007G138000g</name>
</gene>
<dbReference type="EMBL" id="CM002294">
    <property type="protein sequence ID" value="ESW16215.1"/>
    <property type="molecule type" value="Genomic_DNA"/>
</dbReference>
<keyword evidence="6" id="KW-1185">Reference proteome</keyword>
<dbReference type="Pfam" id="PF23320">
    <property type="entry name" value="Zn_SUZ12"/>
    <property type="match status" value="1"/>
</dbReference>
<dbReference type="OMA" id="STEFRAC"/>
<name>V7BF95_PHAVU</name>
<evidence type="ECO:0000313" key="5">
    <source>
        <dbReference type="EMBL" id="ESW16215.1"/>
    </source>
</evidence>
<reference evidence="6" key="1">
    <citation type="journal article" date="2014" name="Nat. Genet.">
        <title>A reference genome for common bean and genome-wide analysis of dual domestications.</title>
        <authorList>
            <person name="Schmutz J."/>
            <person name="McClean P.E."/>
            <person name="Mamidi S."/>
            <person name="Wu G.A."/>
            <person name="Cannon S.B."/>
            <person name="Grimwood J."/>
            <person name="Jenkins J."/>
            <person name="Shu S."/>
            <person name="Song Q."/>
            <person name="Chavarro C."/>
            <person name="Torres-Torres M."/>
            <person name="Geffroy V."/>
            <person name="Moghaddam S.M."/>
            <person name="Gao D."/>
            <person name="Abernathy B."/>
            <person name="Barry K."/>
            <person name="Blair M."/>
            <person name="Brick M.A."/>
            <person name="Chovatia M."/>
            <person name="Gepts P."/>
            <person name="Goodstein D.M."/>
            <person name="Gonzales M."/>
            <person name="Hellsten U."/>
            <person name="Hyten D.L."/>
            <person name="Jia G."/>
            <person name="Kelly J.D."/>
            <person name="Kudrna D."/>
            <person name="Lee R."/>
            <person name="Richard M.M."/>
            <person name="Miklas P.N."/>
            <person name="Osorno J.M."/>
            <person name="Rodrigues J."/>
            <person name="Thareau V."/>
            <person name="Urrea C.A."/>
            <person name="Wang M."/>
            <person name="Yu Y."/>
            <person name="Zhang M."/>
            <person name="Wing R.A."/>
            <person name="Cregan P.B."/>
            <person name="Rokhsar D.S."/>
            <person name="Jackson S.A."/>
        </authorList>
    </citation>
    <scope>NUCLEOTIDE SEQUENCE [LARGE SCALE GENOMIC DNA]</scope>
    <source>
        <strain evidence="6">cv. G19833</strain>
    </source>
</reference>
<evidence type="ECO:0000313" key="6">
    <source>
        <dbReference type="Proteomes" id="UP000000226"/>
    </source>
</evidence>
<dbReference type="Proteomes" id="UP000000226">
    <property type="component" value="Chromosome 7"/>
</dbReference>
<feature type="domain" description="Polycomb protein SUZ12-like zinc finger" evidence="3">
    <location>
        <begin position="196"/>
        <end position="263"/>
    </location>
</feature>
<dbReference type="AlphaFoldDB" id="V7BF95"/>
<evidence type="ECO:0000256" key="2">
    <source>
        <dbReference type="ARBA" id="ARBA00023163"/>
    </source>
</evidence>
<evidence type="ECO:0008006" key="7">
    <source>
        <dbReference type="Google" id="ProtNLM"/>
    </source>
</evidence>
<dbReference type="InterPro" id="IPR056068">
    <property type="entry name" value="EMF2-like_DUF7651"/>
</dbReference>
<evidence type="ECO:0000259" key="4">
    <source>
        <dbReference type="Pfam" id="PF24663"/>
    </source>
</evidence>
<organism evidence="5 6">
    <name type="scientific">Phaseolus vulgaris</name>
    <name type="common">Kidney bean</name>
    <name type="synonym">French bean</name>
    <dbReference type="NCBI Taxonomy" id="3885"/>
    <lineage>
        <taxon>Eukaryota</taxon>
        <taxon>Viridiplantae</taxon>
        <taxon>Streptophyta</taxon>
        <taxon>Embryophyta</taxon>
        <taxon>Tracheophyta</taxon>
        <taxon>Spermatophyta</taxon>
        <taxon>Magnoliopsida</taxon>
        <taxon>eudicotyledons</taxon>
        <taxon>Gunneridae</taxon>
        <taxon>Pentapetalae</taxon>
        <taxon>rosids</taxon>
        <taxon>fabids</taxon>
        <taxon>Fabales</taxon>
        <taxon>Fabaceae</taxon>
        <taxon>Papilionoideae</taxon>
        <taxon>50 kb inversion clade</taxon>
        <taxon>NPAAA clade</taxon>
        <taxon>indigoferoid/millettioid clade</taxon>
        <taxon>Phaseoleae</taxon>
        <taxon>Phaseolus</taxon>
    </lineage>
</organism>
<dbReference type="GO" id="GO:0031490">
    <property type="term" value="F:chromatin DNA binding"/>
    <property type="evidence" value="ECO:0007669"/>
    <property type="project" value="TreeGrafter"/>
</dbReference>
<keyword evidence="1" id="KW-0805">Transcription regulation</keyword>